<keyword evidence="3" id="KW-1185">Reference proteome</keyword>
<sequence>MPAFNLASLRSCLLGAVADNVLLLVYIILQFIAFFFVLVATPIDMFRRKDVLPDGTFTCYTLWGFKSDCYFLHYLFTINEEFSQCPALLHRFRAAQAFAIISILVYGGAFVASFAILYGYSFIRWVCLALNIVGIVTLCVVWAAMAVTYNSNDDSQCLRFKNLLTYGAGFVLFVIAWILDIINTVILLLPCTVTDSDEDKHTKRPAAEE</sequence>
<dbReference type="InterPro" id="IPR009944">
    <property type="entry name" value="Amastin"/>
</dbReference>
<feature type="transmembrane region" description="Helical" evidence="1">
    <location>
        <begin position="163"/>
        <end position="189"/>
    </location>
</feature>
<feature type="transmembrane region" description="Helical" evidence="1">
    <location>
        <begin position="20"/>
        <end position="40"/>
    </location>
</feature>
<name>E9ASP7_LEIMU</name>
<dbReference type="PANTHER" id="PTHR33297">
    <property type="entry name" value="AMASTIN-LIKE SURFACE PROTEIN-LIKE PROTEIN-RELATED"/>
    <property type="match status" value="1"/>
</dbReference>
<dbReference type="PANTHER" id="PTHR33297:SF4">
    <property type="entry name" value="AMASTIN"/>
    <property type="match status" value="1"/>
</dbReference>
<dbReference type="PhylomeDB" id="E9ASP7"/>
<feature type="transmembrane region" description="Helical" evidence="1">
    <location>
        <begin position="97"/>
        <end position="116"/>
    </location>
</feature>
<dbReference type="VEuPathDB" id="TriTrypDB:LmxM.36.1270"/>
<dbReference type="AlphaFoldDB" id="E9ASP7"/>
<evidence type="ECO:0000256" key="1">
    <source>
        <dbReference type="SAM" id="Phobius"/>
    </source>
</evidence>
<proteinExistence type="predicted"/>
<dbReference type="Proteomes" id="UP000007259">
    <property type="component" value="Chromosome 20"/>
</dbReference>
<evidence type="ECO:0000313" key="2">
    <source>
        <dbReference type="EMBL" id="CBZ25971.1"/>
    </source>
</evidence>
<feature type="transmembrane region" description="Helical" evidence="1">
    <location>
        <begin position="122"/>
        <end position="151"/>
    </location>
</feature>
<keyword evidence="1" id="KW-0472">Membrane</keyword>
<dbReference type="OrthoDB" id="267567at2759"/>
<gene>
    <name evidence="2" type="ORF">LMXM_36_1270</name>
</gene>
<evidence type="ECO:0000313" key="3">
    <source>
        <dbReference type="Proteomes" id="UP000007259"/>
    </source>
</evidence>
<dbReference type="EMBL" id="FR799573">
    <property type="protein sequence ID" value="CBZ25971.1"/>
    <property type="molecule type" value="Genomic_DNA"/>
</dbReference>
<protein>
    <submittedName>
        <fullName evidence="2">Amastin-like surface protein-like protein</fullName>
    </submittedName>
</protein>
<accession>E9ASP7</accession>
<dbReference type="Gene3D" id="1.20.140.150">
    <property type="match status" value="1"/>
</dbReference>
<keyword evidence="1" id="KW-1133">Transmembrane helix</keyword>
<reference evidence="2 3" key="1">
    <citation type="journal article" date="2011" name="Genome Res.">
        <title>Chromosome and gene copy number variation allow major structural change between species and strains of Leishmania.</title>
        <authorList>
            <person name="Rogers M.B."/>
            <person name="Hilley J.D."/>
            <person name="Dickens N.J."/>
            <person name="Wilkes J."/>
            <person name="Bates P.A."/>
            <person name="Depledge D.P."/>
            <person name="Harris D."/>
            <person name="Her Y."/>
            <person name="Herzyk P."/>
            <person name="Imamura H."/>
            <person name="Otto T.D."/>
            <person name="Sanders M."/>
            <person name="Seeger K."/>
            <person name="Dujardin J.C."/>
            <person name="Berriman M."/>
            <person name="Smith D.F."/>
            <person name="Hertz-Fowler C."/>
            <person name="Mottram J.C."/>
        </authorList>
    </citation>
    <scope>NUCLEOTIDE SEQUENCE [LARGE SCALE GENOMIC DNA]</scope>
    <source>
        <strain evidence="2 3">MHOM/GT/2001/U1103</strain>
    </source>
</reference>
<dbReference type="OMA" id="FRWICVT"/>
<keyword evidence="1" id="KW-0812">Transmembrane</keyword>
<dbReference type="KEGG" id="lmi:LMXM_36_1270"/>
<dbReference type="GeneID" id="13448342"/>
<dbReference type="Pfam" id="PF07344">
    <property type="entry name" value="Amastin"/>
    <property type="match status" value="1"/>
</dbReference>
<organism evidence="2 3">
    <name type="scientific">Leishmania mexicana (strain MHOM/GT/2001/U1103)</name>
    <dbReference type="NCBI Taxonomy" id="929439"/>
    <lineage>
        <taxon>Eukaryota</taxon>
        <taxon>Discoba</taxon>
        <taxon>Euglenozoa</taxon>
        <taxon>Kinetoplastea</taxon>
        <taxon>Metakinetoplastina</taxon>
        <taxon>Trypanosomatida</taxon>
        <taxon>Trypanosomatidae</taxon>
        <taxon>Leishmaniinae</taxon>
        <taxon>Leishmania</taxon>
    </lineage>
</organism>
<dbReference type="RefSeq" id="XP_003874472.1">
    <property type="nucleotide sequence ID" value="XM_003874423.1"/>
</dbReference>